<keyword evidence="1 2" id="KW-0732">Signal</keyword>
<dbReference type="OrthoDB" id="9810685at2"/>
<gene>
    <name evidence="3" type="ORF">BZG02_13195</name>
</gene>
<dbReference type="PANTHER" id="PTHR35869:SF1">
    <property type="entry name" value="OUTER-MEMBRANE LIPOPROTEIN CARRIER PROTEIN"/>
    <property type="match status" value="1"/>
</dbReference>
<dbReference type="RefSeq" id="WP_101261917.1">
    <property type="nucleotide sequence ID" value="NZ_MVDD01000009.1"/>
</dbReference>
<dbReference type="SUPFAM" id="SSF89392">
    <property type="entry name" value="Prokaryotic lipoproteins and lipoprotein localization factors"/>
    <property type="match status" value="1"/>
</dbReference>
<evidence type="ECO:0000313" key="4">
    <source>
        <dbReference type="Proteomes" id="UP000233535"/>
    </source>
</evidence>
<dbReference type="AlphaFoldDB" id="A0A2N3HW52"/>
<feature type="signal peptide" evidence="2">
    <location>
        <begin position="1"/>
        <end position="19"/>
    </location>
</feature>
<evidence type="ECO:0000313" key="3">
    <source>
        <dbReference type="EMBL" id="PKQ62267.1"/>
    </source>
</evidence>
<dbReference type="InterPro" id="IPR029046">
    <property type="entry name" value="LolA/LolB/LppX"/>
</dbReference>
<organism evidence="3 4">
    <name type="scientific">Labilibaculum filiforme</name>
    <dbReference type="NCBI Taxonomy" id="1940526"/>
    <lineage>
        <taxon>Bacteria</taxon>
        <taxon>Pseudomonadati</taxon>
        <taxon>Bacteroidota</taxon>
        <taxon>Bacteroidia</taxon>
        <taxon>Marinilabiliales</taxon>
        <taxon>Marinifilaceae</taxon>
        <taxon>Labilibaculum</taxon>
    </lineage>
</organism>
<keyword evidence="4" id="KW-1185">Reference proteome</keyword>
<evidence type="ECO:0008006" key="5">
    <source>
        <dbReference type="Google" id="ProtNLM"/>
    </source>
</evidence>
<protein>
    <recommendedName>
        <fullName evidence="5">Gliding motility protein</fullName>
    </recommendedName>
</protein>
<proteinExistence type="predicted"/>
<dbReference type="Proteomes" id="UP000233535">
    <property type="component" value="Unassembled WGS sequence"/>
</dbReference>
<accession>A0A2N3HW52</accession>
<dbReference type="InterPro" id="IPR004564">
    <property type="entry name" value="OM_lipoprot_carrier_LolA-like"/>
</dbReference>
<dbReference type="Gene3D" id="2.50.20.10">
    <property type="entry name" value="Lipoprotein localisation LolA/LolB/LppX"/>
    <property type="match status" value="1"/>
</dbReference>
<dbReference type="EMBL" id="MVDD01000009">
    <property type="protein sequence ID" value="PKQ62267.1"/>
    <property type="molecule type" value="Genomic_DNA"/>
</dbReference>
<feature type="chain" id="PRO_5014781461" description="Gliding motility protein" evidence="2">
    <location>
        <begin position="20"/>
        <end position="213"/>
    </location>
</feature>
<reference evidence="3 4" key="1">
    <citation type="journal article" date="2017" name="Front. Microbiol.">
        <title>Labilibaculum manganireducens gen. nov., sp. nov. and Labilibaculum filiforme sp. nov., Novel Bacteroidetes Isolated from Subsurface Sediments of the Baltic Sea.</title>
        <authorList>
            <person name="Vandieken V."/>
            <person name="Marshall I.P."/>
            <person name="Niemann H."/>
            <person name="Engelen B."/>
            <person name="Cypionka H."/>
        </authorList>
    </citation>
    <scope>NUCLEOTIDE SEQUENCE [LARGE SCALE GENOMIC DNA]</scope>
    <source>
        <strain evidence="3 4">59.16B</strain>
    </source>
</reference>
<name>A0A2N3HW52_9BACT</name>
<comment type="caution">
    <text evidence="3">The sequence shown here is derived from an EMBL/GenBank/DDBJ whole genome shotgun (WGS) entry which is preliminary data.</text>
</comment>
<sequence>MRKVFCFLLFGVMCLNLSAQDIKAKTVLDKVSAKNKEFKSIKAEFTFSMDNAEEDIHEVSEGSIVLVGNKYRLKLMGVDTYYNGTTMASHIIDVNEVNITEPEDNEDEGLNPAQIFSIYEKGYNYKYIKEETVNSTICHVIDLIPLNTEREFTSIQLRIDKVNNQIESLKTIGKDGNNVSIILKKLTPNLKFADSYFVFDPKSHTDVEINDMR</sequence>
<dbReference type="Pfam" id="PF16584">
    <property type="entry name" value="LolA_2"/>
    <property type="match status" value="1"/>
</dbReference>
<evidence type="ECO:0000256" key="2">
    <source>
        <dbReference type="SAM" id="SignalP"/>
    </source>
</evidence>
<dbReference type="CDD" id="cd16325">
    <property type="entry name" value="LolA"/>
    <property type="match status" value="1"/>
</dbReference>
<evidence type="ECO:0000256" key="1">
    <source>
        <dbReference type="ARBA" id="ARBA00022729"/>
    </source>
</evidence>
<dbReference type="PANTHER" id="PTHR35869">
    <property type="entry name" value="OUTER-MEMBRANE LIPOPROTEIN CARRIER PROTEIN"/>
    <property type="match status" value="1"/>
</dbReference>